<reference evidence="2 3" key="1">
    <citation type="submission" date="2021-12" db="EMBL/GenBank/DDBJ databases">
        <title>High titer production of polyol ester of fatty acids by Rhodotorula paludigena BS15 towards product separation-free biomass refinery.</title>
        <authorList>
            <person name="Mano J."/>
            <person name="Ono H."/>
            <person name="Tanaka T."/>
            <person name="Naito K."/>
            <person name="Sushida H."/>
            <person name="Ike M."/>
            <person name="Tokuyasu K."/>
            <person name="Kitaoka M."/>
        </authorList>
    </citation>
    <scope>NUCLEOTIDE SEQUENCE [LARGE SCALE GENOMIC DNA]</scope>
    <source>
        <strain evidence="2 3">BS15</strain>
    </source>
</reference>
<feature type="region of interest" description="Disordered" evidence="1">
    <location>
        <begin position="88"/>
        <end position="124"/>
    </location>
</feature>
<accession>A0AAV5GJV3</accession>
<organism evidence="2 3">
    <name type="scientific">Rhodotorula paludigena</name>
    <dbReference type="NCBI Taxonomy" id="86838"/>
    <lineage>
        <taxon>Eukaryota</taxon>
        <taxon>Fungi</taxon>
        <taxon>Dikarya</taxon>
        <taxon>Basidiomycota</taxon>
        <taxon>Pucciniomycotina</taxon>
        <taxon>Microbotryomycetes</taxon>
        <taxon>Sporidiobolales</taxon>
        <taxon>Sporidiobolaceae</taxon>
        <taxon>Rhodotorula</taxon>
    </lineage>
</organism>
<name>A0AAV5GJV3_9BASI</name>
<evidence type="ECO:0000256" key="1">
    <source>
        <dbReference type="SAM" id="MobiDB-lite"/>
    </source>
</evidence>
<dbReference type="AlphaFoldDB" id="A0AAV5GJV3"/>
<evidence type="ECO:0000313" key="3">
    <source>
        <dbReference type="Proteomes" id="UP001342314"/>
    </source>
</evidence>
<dbReference type="EMBL" id="BQKY01000005">
    <property type="protein sequence ID" value="GJN89494.1"/>
    <property type="molecule type" value="Genomic_DNA"/>
</dbReference>
<proteinExistence type="predicted"/>
<sequence>MDAHHSATARAGAFTDSDAALSPHFVLSTHFPSSPLLPRLEAHAKALLAHRVRRETRKQLGQLQGELRDAYAARAWQVKADWMARVVPEEHQSDESSSARPVQDSGAGDETGSSEGPAPLQPTILSDADGAAEMARRVDGKVEEALAEQTKEAQARIEASVRRSEEMELVLWLGQEVLDAYSAAAGDDEQAARTTLDRLEDACFEAGVSVPASA</sequence>
<dbReference type="Proteomes" id="UP001342314">
    <property type="component" value="Unassembled WGS sequence"/>
</dbReference>
<keyword evidence="3" id="KW-1185">Reference proteome</keyword>
<comment type="caution">
    <text evidence="2">The sequence shown here is derived from an EMBL/GenBank/DDBJ whole genome shotgun (WGS) entry which is preliminary data.</text>
</comment>
<gene>
    <name evidence="2" type="ORF">Rhopal_002481-T1</name>
</gene>
<evidence type="ECO:0000313" key="2">
    <source>
        <dbReference type="EMBL" id="GJN89494.1"/>
    </source>
</evidence>
<protein>
    <submittedName>
        <fullName evidence="2">Uncharacterized protein</fullName>
    </submittedName>
</protein>